<dbReference type="InterPro" id="IPR020845">
    <property type="entry name" value="AMP-binding_CS"/>
</dbReference>
<evidence type="ECO:0000259" key="2">
    <source>
        <dbReference type="Pfam" id="PF13193"/>
    </source>
</evidence>
<proteinExistence type="predicted"/>
<dbReference type="PROSITE" id="PS00455">
    <property type="entry name" value="AMP_BINDING"/>
    <property type="match status" value="1"/>
</dbReference>
<feature type="domain" description="AMP-binding enzyme C-terminal" evidence="2">
    <location>
        <begin position="293"/>
        <end position="368"/>
    </location>
</feature>
<dbReference type="AlphaFoldDB" id="A0A6J7PJB7"/>
<organism evidence="7">
    <name type="scientific">freshwater metagenome</name>
    <dbReference type="NCBI Taxonomy" id="449393"/>
    <lineage>
        <taxon>unclassified sequences</taxon>
        <taxon>metagenomes</taxon>
        <taxon>ecological metagenomes</taxon>
    </lineage>
</organism>
<dbReference type="EMBL" id="CAFBMT010000002">
    <property type="protein sequence ID" value="CAB4913253.1"/>
    <property type="molecule type" value="Genomic_DNA"/>
</dbReference>
<dbReference type="InterPro" id="IPR042099">
    <property type="entry name" value="ANL_N_sf"/>
</dbReference>
<evidence type="ECO:0000313" key="7">
    <source>
        <dbReference type="EMBL" id="CAB5003509.1"/>
    </source>
</evidence>
<name>A0A6J7PJB7_9ZZZZ</name>
<dbReference type="Pfam" id="PF00501">
    <property type="entry name" value="AMP-binding"/>
    <property type="match status" value="1"/>
</dbReference>
<evidence type="ECO:0000313" key="6">
    <source>
        <dbReference type="EMBL" id="CAB4913253.1"/>
    </source>
</evidence>
<dbReference type="PANTHER" id="PTHR43767:SF1">
    <property type="entry name" value="NONRIBOSOMAL PEPTIDE SYNTHASE PES1 (EUROFUNG)-RELATED"/>
    <property type="match status" value="1"/>
</dbReference>
<gene>
    <name evidence="4" type="ORF">UFOPK2656_02533</name>
    <name evidence="5" type="ORF">UFOPK3099_01820</name>
    <name evidence="6" type="ORF">UFOPK3651_00349</name>
    <name evidence="7" type="ORF">UFOPK3931_02325</name>
    <name evidence="3" type="ORF">UFOPK4189_00226</name>
</gene>
<dbReference type="InterPro" id="IPR000873">
    <property type="entry name" value="AMP-dep_synth/lig_dom"/>
</dbReference>
<dbReference type="InterPro" id="IPR025110">
    <property type="entry name" value="AMP-bd_C"/>
</dbReference>
<dbReference type="GO" id="GO:0016878">
    <property type="term" value="F:acid-thiol ligase activity"/>
    <property type="evidence" value="ECO:0007669"/>
    <property type="project" value="UniProtKB-ARBA"/>
</dbReference>
<dbReference type="CDD" id="cd04433">
    <property type="entry name" value="AFD_class_I"/>
    <property type="match status" value="1"/>
</dbReference>
<evidence type="ECO:0000313" key="4">
    <source>
        <dbReference type="EMBL" id="CAB4735894.1"/>
    </source>
</evidence>
<evidence type="ECO:0000313" key="3">
    <source>
        <dbReference type="EMBL" id="CAB4362451.1"/>
    </source>
</evidence>
<dbReference type="InterPro" id="IPR050237">
    <property type="entry name" value="ATP-dep_AMP-bd_enzyme"/>
</dbReference>
<dbReference type="Pfam" id="PF13193">
    <property type="entry name" value="AMP-binding_C"/>
    <property type="match status" value="1"/>
</dbReference>
<dbReference type="InterPro" id="IPR045851">
    <property type="entry name" value="AMP-bd_C_sf"/>
</dbReference>
<dbReference type="EMBL" id="CAESGF010000001">
    <property type="protein sequence ID" value="CAB4362451.1"/>
    <property type="molecule type" value="Genomic_DNA"/>
</dbReference>
<dbReference type="PANTHER" id="PTHR43767">
    <property type="entry name" value="LONG-CHAIN-FATTY-ACID--COA LIGASE"/>
    <property type="match status" value="1"/>
</dbReference>
<dbReference type="EMBL" id="CAFAAV010000149">
    <property type="protein sequence ID" value="CAB4827832.1"/>
    <property type="molecule type" value="Genomic_DNA"/>
</dbReference>
<accession>A0A6J7PJB7</accession>
<evidence type="ECO:0000313" key="5">
    <source>
        <dbReference type="EMBL" id="CAB4827832.1"/>
    </source>
</evidence>
<sequence length="381" mass="39384">MPHLVAIDIPGGTAFVDALQREWSAGNAVLPVDRRLPDAAKAALLASMAAGFVVDEHGRHTLPDARPTEPGDALVMATSGSTGAPKGVVLTHAAIAASATATSARLGMTPADTWLACLPLAHVGGLSVITRALHTGTGLVVHDGFDAARVTAAAREGATAVSLVATALARIDPGVFRTIVLGGARPPSTLPRNTHTTYGLTETGSGVVYDGRPLDGVEVRISPAPHGSDIGEVLLRCPMLLRAYRDGSTPLDDAGWLHTGDLGRWLPDGRLHVEGRRGDMIITGGENVWPEAVEAILATHPGIAEVAVAGVADAEWGQRVVAWVVSAASAPAPTLSECRALVADHMPAFCAPKELHTVASLPRTALGKVQRYLLTADTNDA</sequence>
<dbReference type="SUPFAM" id="SSF56801">
    <property type="entry name" value="Acetyl-CoA synthetase-like"/>
    <property type="match status" value="1"/>
</dbReference>
<dbReference type="EMBL" id="CAEZYF010000019">
    <property type="protein sequence ID" value="CAB4735894.1"/>
    <property type="molecule type" value="Genomic_DNA"/>
</dbReference>
<evidence type="ECO:0000259" key="1">
    <source>
        <dbReference type="Pfam" id="PF00501"/>
    </source>
</evidence>
<dbReference type="EMBL" id="CAFBOL010000077">
    <property type="protein sequence ID" value="CAB5003509.1"/>
    <property type="molecule type" value="Genomic_DNA"/>
</dbReference>
<dbReference type="Gene3D" id="3.30.300.30">
    <property type="match status" value="1"/>
</dbReference>
<dbReference type="Gene3D" id="3.40.50.12780">
    <property type="entry name" value="N-terminal domain of ligase-like"/>
    <property type="match status" value="1"/>
</dbReference>
<reference evidence="7" key="1">
    <citation type="submission" date="2020-05" db="EMBL/GenBank/DDBJ databases">
        <authorList>
            <person name="Chiriac C."/>
            <person name="Salcher M."/>
            <person name="Ghai R."/>
            <person name="Kavagutti S V."/>
        </authorList>
    </citation>
    <scope>NUCLEOTIDE SEQUENCE</scope>
</reference>
<feature type="domain" description="AMP-dependent synthetase/ligase" evidence="1">
    <location>
        <begin position="64"/>
        <end position="244"/>
    </location>
</feature>
<protein>
    <submittedName>
        <fullName evidence="7">Unannotated protein</fullName>
    </submittedName>
</protein>